<dbReference type="AlphaFoldDB" id="A0A0R1SFZ2"/>
<evidence type="ECO:0000259" key="2">
    <source>
        <dbReference type="Pfam" id="PF03217"/>
    </source>
</evidence>
<dbReference type="STRING" id="1423815.FC27_GL000932"/>
<evidence type="ECO:0000313" key="4">
    <source>
        <dbReference type="Proteomes" id="UP000051647"/>
    </source>
</evidence>
<dbReference type="EMBL" id="AZFA01000002">
    <property type="protein sequence ID" value="KRL68191.1"/>
    <property type="molecule type" value="Genomic_DNA"/>
</dbReference>
<protein>
    <recommendedName>
        <fullName evidence="2">S-layer protein C-terminal domain-containing protein</fullName>
    </recommendedName>
</protein>
<feature type="domain" description="S-layer protein C-terminal" evidence="2">
    <location>
        <begin position="30"/>
        <end position="74"/>
    </location>
</feature>
<accession>A0A0R1SFZ2</accession>
<dbReference type="Pfam" id="PF03217">
    <property type="entry name" value="SlpA"/>
    <property type="match status" value="1"/>
</dbReference>
<feature type="chain" id="PRO_5006410556" description="S-layer protein C-terminal domain-containing protein" evidence="1">
    <location>
        <begin position="16"/>
        <end position="79"/>
    </location>
</feature>
<dbReference type="InterPro" id="IPR024968">
    <property type="entry name" value="SlpA_C_lactobacillus"/>
</dbReference>
<evidence type="ECO:0000313" key="3">
    <source>
        <dbReference type="EMBL" id="KRL68191.1"/>
    </source>
</evidence>
<comment type="caution">
    <text evidence="3">The sequence shown here is derived from an EMBL/GenBank/DDBJ whole genome shotgun (WGS) entry which is preliminary data.</text>
</comment>
<keyword evidence="4" id="KW-1185">Reference proteome</keyword>
<name>A0A0R1SFZ2_9LACO</name>
<dbReference type="Proteomes" id="UP000051647">
    <property type="component" value="Unassembled WGS sequence"/>
</dbReference>
<keyword evidence="1" id="KW-0732">Signal</keyword>
<reference evidence="3 4" key="1">
    <citation type="journal article" date="2015" name="Genome Announc.">
        <title>Expanding the biotechnology potential of lactobacilli through comparative genomics of 213 strains and associated genera.</title>
        <authorList>
            <person name="Sun Z."/>
            <person name="Harris H.M."/>
            <person name="McCann A."/>
            <person name="Guo C."/>
            <person name="Argimon S."/>
            <person name="Zhang W."/>
            <person name="Yang X."/>
            <person name="Jeffery I.B."/>
            <person name="Cooney J.C."/>
            <person name="Kagawa T.F."/>
            <person name="Liu W."/>
            <person name="Song Y."/>
            <person name="Salvetti E."/>
            <person name="Wrobel A."/>
            <person name="Rasinkangas P."/>
            <person name="Parkhill J."/>
            <person name="Rea M.C."/>
            <person name="O'Sullivan O."/>
            <person name="Ritari J."/>
            <person name="Douillard F.P."/>
            <person name="Paul Ross R."/>
            <person name="Yang R."/>
            <person name="Briner A.E."/>
            <person name="Felis G.E."/>
            <person name="de Vos W.M."/>
            <person name="Barrangou R."/>
            <person name="Klaenhammer T.R."/>
            <person name="Caufield P.W."/>
            <person name="Cui Y."/>
            <person name="Zhang H."/>
            <person name="O'Toole P.W."/>
        </authorList>
    </citation>
    <scope>NUCLEOTIDE SEQUENCE [LARGE SCALE GENOMIC DNA]</scope>
    <source>
        <strain evidence="3 4">DSM 14857</strain>
    </source>
</reference>
<gene>
    <name evidence="3" type="ORF">FC27_GL000932</name>
</gene>
<evidence type="ECO:0000256" key="1">
    <source>
        <dbReference type="SAM" id="SignalP"/>
    </source>
</evidence>
<feature type="signal peptide" evidence="1">
    <location>
        <begin position="1"/>
        <end position="15"/>
    </location>
</feature>
<proteinExistence type="predicted"/>
<sequence length="79" mass="8475">MVALFLIGTVQTASASGIVSTANNIAVTRLYDQNGNLIKNHSLAANTNWVVGKTITIDGNTIYQVSTNEYVNASDVIFR</sequence>
<dbReference type="PATRIC" id="fig|1423815.3.peg.953"/>
<organism evidence="3 4">
    <name type="scientific">Companilactobacillus versmoldensis DSM 14857 = KCTC 3814</name>
    <dbReference type="NCBI Taxonomy" id="1423815"/>
    <lineage>
        <taxon>Bacteria</taxon>
        <taxon>Bacillati</taxon>
        <taxon>Bacillota</taxon>
        <taxon>Bacilli</taxon>
        <taxon>Lactobacillales</taxon>
        <taxon>Lactobacillaceae</taxon>
        <taxon>Companilactobacillus</taxon>
    </lineage>
</organism>